<evidence type="ECO:0000313" key="2">
    <source>
        <dbReference type="EMBL" id="QDT75970.1"/>
    </source>
</evidence>
<protein>
    <submittedName>
        <fullName evidence="2">Thioredoxin</fullName>
    </submittedName>
</protein>
<evidence type="ECO:0000313" key="3">
    <source>
        <dbReference type="Proteomes" id="UP000317909"/>
    </source>
</evidence>
<sequence>MSPEVTAASFPNLVEGGEPLAIHFWAEWDRVDRDMDKNIQLIAPRLKGWVSFYAADVDRPENIDWCKSLNVVSIPCLIVFVNGLRTRHIIGLGDEKELTQKILHGLCSAPTMQRPWWKFW</sequence>
<organism evidence="2 3">
    <name type="scientific">Lacipirellula limnantheis</name>
    <dbReference type="NCBI Taxonomy" id="2528024"/>
    <lineage>
        <taxon>Bacteria</taxon>
        <taxon>Pseudomonadati</taxon>
        <taxon>Planctomycetota</taxon>
        <taxon>Planctomycetia</taxon>
        <taxon>Pirellulales</taxon>
        <taxon>Lacipirellulaceae</taxon>
        <taxon>Lacipirellula</taxon>
    </lineage>
</organism>
<name>A0A517U5X5_9BACT</name>
<proteinExistence type="predicted"/>
<evidence type="ECO:0000259" key="1">
    <source>
        <dbReference type="Pfam" id="PF00085"/>
    </source>
</evidence>
<feature type="domain" description="Thioredoxin" evidence="1">
    <location>
        <begin position="5"/>
        <end position="102"/>
    </location>
</feature>
<dbReference type="CDD" id="cd02947">
    <property type="entry name" value="TRX_family"/>
    <property type="match status" value="1"/>
</dbReference>
<dbReference type="Pfam" id="PF00085">
    <property type="entry name" value="Thioredoxin"/>
    <property type="match status" value="1"/>
</dbReference>
<dbReference type="KEGG" id="llh:I41_52150"/>
<dbReference type="SUPFAM" id="SSF52833">
    <property type="entry name" value="Thioredoxin-like"/>
    <property type="match status" value="1"/>
</dbReference>
<dbReference type="AlphaFoldDB" id="A0A517U5X5"/>
<dbReference type="Proteomes" id="UP000317909">
    <property type="component" value="Chromosome"/>
</dbReference>
<dbReference type="EMBL" id="CP036339">
    <property type="protein sequence ID" value="QDT75970.1"/>
    <property type="molecule type" value="Genomic_DNA"/>
</dbReference>
<reference evidence="2 3" key="1">
    <citation type="submission" date="2019-02" db="EMBL/GenBank/DDBJ databases">
        <title>Deep-cultivation of Planctomycetes and their phenomic and genomic characterization uncovers novel biology.</title>
        <authorList>
            <person name="Wiegand S."/>
            <person name="Jogler M."/>
            <person name="Boedeker C."/>
            <person name="Pinto D."/>
            <person name="Vollmers J."/>
            <person name="Rivas-Marin E."/>
            <person name="Kohn T."/>
            <person name="Peeters S.H."/>
            <person name="Heuer A."/>
            <person name="Rast P."/>
            <person name="Oberbeckmann S."/>
            <person name="Bunk B."/>
            <person name="Jeske O."/>
            <person name="Meyerdierks A."/>
            <person name="Storesund J.E."/>
            <person name="Kallscheuer N."/>
            <person name="Luecker S."/>
            <person name="Lage O.M."/>
            <person name="Pohl T."/>
            <person name="Merkel B.J."/>
            <person name="Hornburger P."/>
            <person name="Mueller R.-W."/>
            <person name="Bruemmer F."/>
            <person name="Labrenz M."/>
            <person name="Spormann A.M."/>
            <person name="Op den Camp H."/>
            <person name="Overmann J."/>
            <person name="Amann R."/>
            <person name="Jetten M.S.M."/>
            <person name="Mascher T."/>
            <person name="Medema M.H."/>
            <person name="Devos D.P."/>
            <person name="Kaster A.-K."/>
            <person name="Ovreas L."/>
            <person name="Rohde M."/>
            <person name="Galperin M.Y."/>
            <person name="Jogler C."/>
        </authorList>
    </citation>
    <scope>NUCLEOTIDE SEQUENCE [LARGE SCALE GENOMIC DNA]</scope>
    <source>
        <strain evidence="2 3">I41</strain>
    </source>
</reference>
<dbReference type="InterPro" id="IPR013766">
    <property type="entry name" value="Thioredoxin_domain"/>
</dbReference>
<gene>
    <name evidence="2" type="primary">trxA_3</name>
    <name evidence="2" type="ORF">I41_52150</name>
</gene>
<dbReference type="InterPro" id="IPR036249">
    <property type="entry name" value="Thioredoxin-like_sf"/>
</dbReference>
<dbReference type="Gene3D" id="3.40.30.10">
    <property type="entry name" value="Glutaredoxin"/>
    <property type="match status" value="1"/>
</dbReference>
<keyword evidence="3" id="KW-1185">Reference proteome</keyword>
<accession>A0A517U5X5</accession>